<proteinExistence type="predicted"/>
<gene>
    <name evidence="3" type="ORF">F7D71_06260</name>
</gene>
<keyword evidence="3" id="KW-0067">ATP-binding</keyword>
<sequence length="419" mass="49001">MEKELFRAIIAENQEYIGRIPLVQRPLDLEEYGNYVFVGVRQAGKSYLLYQRIQQLLANGVDIENIVYVNFDDERLQGMSVTDFDLILQAYHSMYDSQPIFFFDEIQNVEGWANFARRLANQKYHIYITGSNAKMLSRDIETVLGGRYLDISVFPYSFSEYLKAEGVLLSKNWQYGRKANELQRHFRTYFDWGGFPELVHFQEKRVWLNSLYNRIFFNDLVVRHKVKNEDALRLCVRRLAESVKQPCSLNRLSNLIKATGTSCSPSTVMEYVRYLQESCLLISIDNYVSKFVEKETIKKHYFVDNGLLHLFINNPNTSLLENLCAITMYKKYGKGLYYYNKNIEVDFYVPDEQLAVQASYQMSDGETIEREVKALVALHGLYPLKRAMIITYDDEGEIVRDGLKIEIKPAWKWVVNGEC</sequence>
<dbReference type="AlphaFoldDB" id="A0AA90UMV6"/>
<evidence type="ECO:0000259" key="2">
    <source>
        <dbReference type="Pfam" id="PF13635"/>
    </source>
</evidence>
<dbReference type="PANTHER" id="PTHR33295">
    <property type="entry name" value="ATPASE"/>
    <property type="match status" value="1"/>
</dbReference>
<evidence type="ECO:0000259" key="1">
    <source>
        <dbReference type="Pfam" id="PF13173"/>
    </source>
</evidence>
<dbReference type="InterPro" id="IPR025420">
    <property type="entry name" value="DUF4143"/>
</dbReference>
<dbReference type="RefSeq" id="WP_153092642.1">
    <property type="nucleotide sequence ID" value="NZ_JBALJY010000015.1"/>
</dbReference>
<dbReference type="Pfam" id="PF13635">
    <property type="entry name" value="DUF4143"/>
    <property type="match status" value="1"/>
</dbReference>
<dbReference type="EMBL" id="VZBZ01000082">
    <property type="protein sequence ID" value="MQN77469.1"/>
    <property type="molecule type" value="Genomic_DNA"/>
</dbReference>
<dbReference type="Proteomes" id="UP000423156">
    <property type="component" value="Unassembled WGS sequence"/>
</dbReference>
<dbReference type="InterPro" id="IPR041682">
    <property type="entry name" value="AAA_14"/>
</dbReference>
<organism evidence="3 4">
    <name type="scientific">Segatella copri</name>
    <dbReference type="NCBI Taxonomy" id="165179"/>
    <lineage>
        <taxon>Bacteria</taxon>
        <taxon>Pseudomonadati</taxon>
        <taxon>Bacteroidota</taxon>
        <taxon>Bacteroidia</taxon>
        <taxon>Bacteroidales</taxon>
        <taxon>Prevotellaceae</taxon>
        <taxon>Segatella</taxon>
    </lineage>
</organism>
<name>A0AA90UMV6_9BACT</name>
<dbReference type="Pfam" id="PF13173">
    <property type="entry name" value="AAA_14"/>
    <property type="match status" value="1"/>
</dbReference>
<keyword evidence="3" id="KW-0547">Nucleotide-binding</keyword>
<protein>
    <submittedName>
        <fullName evidence="3">ATP-binding protein</fullName>
    </submittedName>
</protein>
<evidence type="ECO:0000313" key="3">
    <source>
        <dbReference type="EMBL" id="MQN77469.1"/>
    </source>
</evidence>
<dbReference type="InterPro" id="IPR027417">
    <property type="entry name" value="P-loop_NTPase"/>
</dbReference>
<dbReference type="GO" id="GO:0005524">
    <property type="term" value="F:ATP binding"/>
    <property type="evidence" value="ECO:0007669"/>
    <property type="project" value="UniProtKB-KW"/>
</dbReference>
<comment type="caution">
    <text evidence="3">The sequence shown here is derived from an EMBL/GenBank/DDBJ whole genome shotgun (WGS) entry which is preliminary data.</text>
</comment>
<evidence type="ECO:0000313" key="4">
    <source>
        <dbReference type="Proteomes" id="UP000423156"/>
    </source>
</evidence>
<accession>A0AA90UMV6</accession>
<dbReference type="PANTHER" id="PTHR33295:SF8">
    <property type="entry name" value="AAA+ ATPASE DOMAIN-CONTAINING PROTEIN"/>
    <property type="match status" value="1"/>
</dbReference>
<feature type="domain" description="DUF4143" evidence="2">
    <location>
        <begin position="219"/>
        <end position="351"/>
    </location>
</feature>
<feature type="domain" description="AAA" evidence="1">
    <location>
        <begin position="36"/>
        <end position="162"/>
    </location>
</feature>
<dbReference type="SUPFAM" id="SSF52540">
    <property type="entry name" value="P-loop containing nucleoside triphosphate hydrolases"/>
    <property type="match status" value="1"/>
</dbReference>
<reference evidence="4" key="1">
    <citation type="submission" date="2019-09" db="EMBL/GenBank/DDBJ databases">
        <title>Distinct polysaccharide growth profiles of human intestinal Prevotella copri isolates.</title>
        <authorList>
            <person name="Fehlner-Peach H."/>
            <person name="Magnabosco C."/>
            <person name="Raghavan V."/>
            <person name="Scher J.U."/>
            <person name="Tett A."/>
            <person name="Cox L.M."/>
            <person name="Gottsegen C."/>
            <person name="Watters A."/>
            <person name="Wiltshire- Gordon J.D."/>
            <person name="Segata N."/>
            <person name="Bonneau R."/>
            <person name="Littman D.R."/>
        </authorList>
    </citation>
    <scope>NUCLEOTIDE SEQUENCE [LARGE SCALE GENOMIC DNA]</scope>
    <source>
        <strain evidence="4">BU41712</strain>
    </source>
</reference>